<evidence type="ECO:0000313" key="4">
    <source>
        <dbReference type="EMBL" id="CAI8615998.1"/>
    </source>
</evidence>
<organism evidence="4 5">
    <name type="scientific">Vicia faba</name>
    <name type="common">Broad bean</name>
    <name type="synonym">Faba vulgaris</name>
    <dbReference type="NCBI Taxonomy" id="3906"/>
    <lineage>
        <taxon>Eukaryota</taxon>
        <taxon>Viridiplantae</taxon>
        <taxon>Streptophyta</taxon>
        <taxon>Embryophyta</taxon>
        <taxon>Tracheophyta</taxon>
        <taxon>Spermatophyta</taxon>
        <taxon>Magnoliopsida</taxon>
        <taxon>eudicotyledons</taxon>
        <taxon>Gunneridae</taxon>
        <taxon>Pentapetalae</taxon>
        <taxon>rosids</taxon>
        <taxon>fabids</taxon>
        <taxon>Fabales</taxon>
        <taxon>Fabaceae</taxon>
        <taxon>Papilionoideae</taxon>
        <taxon>50 kb inversion clade</taxon>
        <taxon>NPAAA clade</taxon>
        <taxon>Hologalegina</taxon>
        <taxon>IRL clade</taxon>
        <taxon>Fabeae</taxon>
        <taxon>Vicia</taxon>
    </lineage>
</organism>
<keyword evidence="3" id="KW-0472">Membrane</keyword>
<feature type="compositionally biased region" description="Acidic residues" evidence="2">
    <location>
        <begin position="461"/>
        <end position="471"/>
    </location>
</feature>
<feature type="transmembrane region" description="Helical" evidence="3">
    <location>
        <begin position="20"/>
        <end position="37"/>
    </location>
</feature>
<feature type="compositionally biased region" description="Basic residues" evidence="2">
    <location>
        <begin position="290"/>
        <end position="307"/>
    </location>
</feature>
<evidence type="ECO:0000256" key="3">
    <source>
        <dbReference type="SAM" id="Phobius"/>
    </source>
</evidence>
<feature type="compositionally biased region" description="Polar residues" evidence="2">
    <location>
        <begin position="379"/>
        <end position="389"/>
    </location>
</feature>
<feature type="region of interest" description="Disordered" evidence="2">
    <location>
        <begin position="193"/>
        <end position="503"/>
    </location>
</feature>
<feature type="compositionally biased region" description="Polar residues" evidence="2">
    <location>
        <begin position="309"/>
        <end position="332"/>
    </location>
</feature>
<dbReference type="AlphaFoldDB" id="A0AAV1B1I9"/>
<feature type="compositionally biased region" description="Polar residues" evidence="2">
    <location>
        <begin position="433"/>
        <end position="443"/>
    </location>
</feature>
<evidence type="ECO:0000256" key="2">
    <source>
        <dbReference type="SAM" id="MobiDB-lite"/>
    </source>
</evidence>
<dbReference type="PANTHER" id="PTHR36143:SF4">
    <property type="entry name" value="OS08G0177500 PROTEIN"/>
    <property type="match status" value="1"/>
</dbReference>
<feature type="coiled-coil region" evidence="1">
    <location>
        <begin position="64"/>
        <end position="112"/>
    </location>
</feature>
<keyword evidence="3" id="KW-1133">Transmembrane helix</keyword>
<proteinExistence type="predicted"/>
<evidence type="ECO:0000256" key="1">
    <source>
        <dbReference type="SAM" id="Coils"/>
    </source>
</evidence>
<sequence>MGYSKGLHHNGVSQKGRPYLLILLMTFGAALFGVMVLHRFREKRIFNLLVKQKDHQLITLQLLLEKEKDRTKELSRKNQETKAKIYTLNSQKMELARTIAGMKSTMNSLKDEQKLIESAFVEQQHELRMMQEKGSNLDERGFERRASTENLTKKEAEKQELKHRLDTLVKTSRVSIEHPTTIFDQILAANATTEAQGKTQNDNQQKDEDRSKLTEFKDEKVTAEMRGEIKPNDEMEKKNDNPKGDGAAAKDIDAEVSEDKKAIIEEHQRKLEMNTDGERRDSNAKQLSGVKRKHSHLSSKTKGKRWRINIQNKSMENNGTSESHGEVNTSHGKVSREDNNGTVIRDTDEERNSNNQLEAESQEKLLKTENHEKSEDDSNNQQEAESQTKLLKPENHENTEDDSNTTVDKTNQKVTDNEDGIVRQNLSRRRINNAEQQKSNMFHQDSKEFEVSDFNKQVNDAGDDGEEDDADSFLNESQPDFEDESEKEEYKEETDESEFQNGL</sequence>
<reference evidence="4 5" key="1">
    <citation type="submission" date="2023-01" db="EMBL/GenBank/DDBJ databases">
        <authorList>
            <person name="Kreplak J."/>
        </authorList>
    </citation>
    <scope>NUCLEOTIDE SEQUENCE [LARGE SCALE GENOMIC DNA]</scope>
</reference>
<gene>
    <name evidence="4" type="ORF">VFH_VI008000</name>
</gene>
<feature type="compositionally biased region" description="Acidic residues" evidence="2">
    <location>
        <begin position="479"/>
        <end position="503"/>
    </location>
</feature>
<feature type="compositionally biased region" description="Polar residues" evidence="2">
    <location>
        <begin position="193"/>
        <end position="203"/>
    </location>
</feature>
<dbReference type="EMBL" id="OX451741">
    <property type="protein sequence ID" value="CAI8615998.1"/>
    <property type="molecule type" value="Genomic_DNA"/>
</dbReference>
<dbReference type="Proteomes" id="UP001157006">
    <property type="component" value="Chromosome 6"/>
</dbReference>
<feature type="coiled-coil region" evidence="1">
    <location>
        <begin position="144"/>
        <end position="171"/>
    </location>
</feature>
<feature type="compositionally biased region" description="Polar residues" evidence="2">
    <location>
        <begin position="404"/>
        <end position="414"/>
    </location>
</feature>
<feature type="compositionally biased region" description="Basic and acidic residues" evidence="2">
    <location>
        <begin position="204"/>
        <end position="283"/>
    </location>
</feature>
<feature type="compositionally biased region" description="Basic and acidic residues" evidence="2">
    <location>
        <begin position="334"/>
        <end position="352"/>
    </location>
</feature>
<evidence type="ECO:0000313" key="5">
    <source>
        <dbReference type="Proteomes" id="UP001157006"/>
    </source>
</evidence>
<keyword evidence="3" id="KW-0812">Transmembrane</keyword>
<keyword evidence="1" id="KW-0175">Coiled coil</keyword>
<protein>
    <recommendedName>
        <fullName evidence="6">Micronuclear linker histone polyprotein-like protein</fullName>
    </recommendedName>
</protein>
<evidence type="ECO:0008006" key="6">
    <source>
        <dbReference type="Google" id="ProtNLM"/>
    </source>
</evidence>
<feature type="compositionally biased region" description="Basic and acidic residues" evidence="2">
    <location>
        <begin position="361"/>
        <end position="376"/>
    </location>
</feature>
<keyword evidence="5" id="KW-1185">Reference proteome</keyword>
<name>A0AAV1B1I9_VICFA</name>
<accession>A0AAV1B1I9</accession>
<dbReference type="PANTHER" id="PTHR36143">
    <property type="entry name" value="OS08G0177500 PROTEIN"/>
    <property type="match status" value="1"/>
</dbReference>